<dbReference type="AlphaFoldDB" id="A0A8T2N290"/>
<dbReference type="EMBL" id="JAFBMS010000192">
    <property type="protein sequence ID" value="KAG9333560.1"/>
    <property type="molecule type" value="Genomic_DNA"/>
</dbReference>
<comment type="caution">
    <text evidence="2">The sequence shown here is derived from an EMBL/GenBank/DDBJ whole genome shotgun (WGS) entry which is preliminary data.</text>
</comment>
<organism evidence="2 3">
    <name type="scientific">Albula glossodonta</name>
    <name type="common">roundjaw bonefish</name>
    <dbReference type="NCBI Taxonomy" id="121402"/>
    <lineage>
        <taxon>Eukaryota</taxon>
        <taxon>Metazoa</taxon>
        <taxon>Chordata</taxon>
        <taxon>Craniata</taxon>
        <taxon>Vertebrata</taxon>
        <taxon>Euteleostomi</taxon>
        <taxon>Actinopterygii</taxon>
        <taxon>Neopterygii</taxon>
        <taxon>Teleostei</taxon>
        <taxon>Albuliformes</taxon>
        <taxon>Albulidae</taxon>
        <taxon>Albula</taxon>
    </lineage>
</organism>
<accession>A0A8T2N290</accession>
<sequence>MKVPLAAPGCLRNCPPVACKERERVRKTHGSTSLRAKTTEEEGGREGGGGGGVGKPSEKRGGGRLASSSSHCESCLWASGAASHQSTEEF</sequence>
<reference evidence="2" key="1">
    <citation type="thesis" date="2021" institute="BYU ScholarsArchive" country="Provo, UT, USA">
        <title>Applications of and Algorithms for Genome Assembly and Genomic Analyses with an Emphasis on Marine Teleosts.</title>
        <authorList>
            <person name="Pickett B.D."/>
        </authorList>
    </citation>
    <scope>NUCLEOTIDE SEQUENCE</scope>
    <source>
        <strain evidence="2">HI-2016</strain>
    </source>
</reference>
<protein>
    <submittedName>
        <fullName evidence="2">Uncharacterized protein</fullName>
    </submittedName>
</protein>
<evidence type="ECO:0000313" key="2">
    <source>
        <dbReference type="EMBL" id="KAG9333560.1"/>
    </source>
</evidence>
<name>A0A8T2N290_9TELE</name>
<keyword evidence="3" id="KW-1185">Reference proteome</keyword>
<evidence type="ECO:0000313" key="3">
    <source>
        <dbReference type="Proteomes" id="UP000824540"/>
    </source>
</evidence>
<evidence type="ECO:0000256" key="1">
    <source>
        <dbReference type="SAM" id="MobiDB-lite"/>
    </source>
</evidence>
<dbReference type="Proteomes" id="UP000824540">
    <property type="component" value="Unassembled WGS sequence"/>
</dbReference>
<gene>
    <name evidence="2" type="ORF">JZ751_011397</name>
</gene>
<proteinExistence type="predicted"/>
<feature type="region of interest" description="Disordered" evidence="1">
    <location>
        <begin position="21"/>
        <end position="71"/>
    </location>
</feature>